<dbReference type="InterPro" id="IPR036388">
    <property type="entry name" value="WH-like_DNA-bd_sf"/>
</dbReference>
<dbReference type="GO" id="GO:0005524">
    <property type="term" value="F:ATP binding"/>
    <property type="evidence" value="ECO:0007669"/>
    <property type="project" value="UniProtKB-KW"/>
</dbReference>
<protein>
    <submittedName>
        <fullName evidence="4">Regulatory LuxR family protein</fullName>
    </submittedName>
</protein>
<comment type="caution">
    <text evidence="4">The sequence shown here is derived from an EMBL/GenBank/DDBJ whole genome shotgun (WGS) entry which is preliminary data.</text>
</comment>
<keyword evidence="1" id="KW-0547">Nucleotide-binding</keyword>
<dbReference type="PRINTS" id="PR00038">
    <property type="entry name" value="HTHLUXR"/>
</dbReference>
<dbReference type="PANTHER" id="PTHR16305:SF35">
    <property type="entry name" value="TRANSCRIPTIONAL ACTIVATOR DOMAIN"/>
    <property type="match status" value="1"/>
</dbReference>
<dbReference type="OrthoDB" id="3656034at2"/>
<dbReference type="RefSeq" id="WP_106180904.1">
    <property type="nucleotide sequence ID" value="NZ_PVNH01000010.1"/>
</dbReference>
<dbReference type="InterPro" id="IPR027417">
    <property type="entry name" value="P-loop_NTPase"/>
</dbReference>
<keyword evidence="5" id="KW-1185">Reference proteome</keyword>
<dbReference type="SUPFAM" id="SSF52540">
    <property type="entry name" value="P-loop containing nucleoside triphosphate hydrolases"/>
    <property type="match status" value="1"/>
</dbReference>
<dbReference type="Gene3D" id="1.10.10.10">
    <property type="entry name" value="Winged helix-like DNA-binding domain superfamily/Winged helix DNA-binding domain"/>
    <property type="match status" value="1"/>
</dbReference>
<dbReference type="PROSITE" id="PS50043">
    <property type="entry name" value="HTH_LUXR_2"/>
    <property type="match status" value="1"/>
</dbReference>
<organism evidence="4 5">
    <name type="scientific">Prauserella shujinwangii</name>
    <dbReference type="NCBI Taxonomy" id="1453103"/>
    <lineage>
        <taxon>Bacteria</taxon>
        <taxon>Bacillati</taxon>
        <taxon>Actinomycetota</taxon>
        <taxon>Actinomycetes</taxon>
        <taxon>Pseudonocardiales</taxon>
        <taxon>Pseudonocardiaceae</taxon>
        <taxon>Prauserella</taxon>
    </lineage>
</organism>
<sequence>MFTRRVGDAGEHGAPMLGRRTECEAVERLLARARTGNSGALVLRGEAGIGKTALLGHARAAATGFRVEHATGIESEVEFAFAGLHQLCAPMLDRLDALPEPQQVALGVALGLRSGEQPNRFLVGLAVLTLMAEVAEERPLLCLLDDAQWLDEASAQTLAFVARRVAAERVALVFAVRDPDRVTALDGLPELRLAGLDTADALALLASQVPLTLDERVRDQIVAEARGNPLALLELPRLLEPEKLAGGFGLPDALSVPHRIEESFQRRSADLPAGTRLLLLVAAAEPVGDAALLWSAAAELGIGAEAAAPAEQAGLLDVGPMTVRFRHPLVRSAIYRAASPSIRRRVHAALAEVTDVRSDPDRRAWHRAHAVLGSDEEVAAELELSAGRARARGGLAAAAAFLERATTLTPDPAARARRALAAAYAKHEAGASRAALELLTAATDGPLDELRRARAQLLRAQISFTRTRGSEAAGMLLDAAKVLDPLAPDLARETYLQAIEAAILAGPFCPEQRVLEVVAANVTARASGARGPVEELFDGLVTTFTHSWETAVPVLRRVLESLRGHEMSVGDVDRRWLWLAARIAVAVWDDETLSVLADRNVRIARGAGALGTLPYSLEFLATVLIHTGELVRGAELIAQVAALRHATGDPPLNRARIMLAAWSGQQDEAAELYTALTEDATDRGEGASLAQAEYALSVLHNGLGNYDAALAAAERACEFDELVHTSLALPELIEAAVRGARPARAADALGLLSARAHASGTPWALGLEARSRALTSTGPAAEALYREAVDRLGGCRMATHLARAHLVYGEWLRREGRRHVARDQLRIAHDMLTAMGATAYATRAARELRATGENPRRRTAQPVDQLTAQELHIARLVATGATSKEVGAQLFLSPRTIDAHLRSIFRKLDITSRRQLRNMPLP</sequence>
<dbReference type="SMART" id="SM00421">
    <property type="entry name" value="HTH_LUXR"/>
    <property type="match status" value="1"/>
</dbReference>
<dbReference type="SUPFAM" id="SSF46894">
    <property type="entry name" value="C-terminal effector domain of the bipartite response regulators"/>
    <property type="match status" value="1"/>
</dbReference>
<dbReference type="GO" id="GO:0004016">
    <property type="term" value="F:adenylate cyclase activity"/>
    <property type="evidence" value="ECO:0007669"/>
    <property type="project" value="TreeGrafter"/>
</dbReference>
<dbReference type="CDD" id="cd06170">
    <property type="entry name" value="LuxR_C_like"/>
    <property type="match status" value="1"/>
</dbReference>
<dbReference type="Pfam" id="PF00196">
    <property type="entry name" value="GerE"/>
    <property type="match status" value="1"/>
</dbReference>
<evidence type="ECO:0000259" key="3">
    <source>
        <dbReference type="PROSITE" id="PS50043"/>
    </source>
</evidence>
<accession>A0A2T0LNY5</accession>
<dbReference type="AlphaFoldDB" id="A0A2T0LNY5"/>
<name>A0A2T0LNY5_9PSEU</name>
<dbReference type="InterPro" id="IPR016032">
    <property type="entry name" value="Sig_transdc_resp-reg_C-effctor"/>
</dbReference>
<dbReference type="GO" id="GO:0005737">
    <property type="term" value="C:cytoplasm"/>
    <property type="evidence" value="ECO:0007669"/>
    <property type="project" value="TreeGrafter"/>
</dbReference>
<dbReference type="PROSITE" id="PS00622">
    <property type="entry name" value="HTH_LUXR_1"/>
    <property type="match status" value="1"/>
</dbReference>
<evidence type="ECO:0000313" key="4">
    <source>
        <dbReference type="EMBL" id="PRX44945.1"/>
    </source>
</evidence>
<dbReference type="GO" id="GO:0006355">
    <property type="term" value="P:regulation of DNA-templated transcription"/>
    <property type="evidence" value="ECO:0007669"/>
    <property type="project" value="InterPro"/>
</dbReference>
<proteinExistence type="predicted"/>
<dbReference type="PANTHER" id="PTHR16305">
    <property type="entry name" value="TESTICULAR SOLUBLE ADENYLYL CYCLASE"/>
    <property type="match status" value="1"/>
</dbReference>
<gene>
    <name evidence="4" type="ORF">B0I33_11043</name>
</gene>
<dbReference type="InterPro" id="IPR041664">
    <property type="entry name" value="AAA_16"/>
</dbReference>
<evidence type="ECO:0000313" key="5">
    <source>
        <dbReference type="Proteomes" id="UP000238362"/>
    </source>
</evidence>
<dbReference type="Proteomes" id="UP000238362">
    <property type="component" value="Unassembled WGS sequence"/>
</dbReference>
<dbReference type="EMBL" id="PVNH01000010">
    <property type="protein sequence ID" value="PRX44945.1"/>
    <property type="molecule type" value="Genomic_DNA"/>
</dbReference>
<dbReference type="Pfam" id="PF13191">
    <property type="entry name" value="AAA_16"/>
    <property type="match status" value="1"/>
</dbReference>
<dbReference type="InterPro" id="IPR000792">
    <property type="entry name" value="Tscrpt_reg_LuxR_C"/>
</dbReference>
<keyword evidence="2" id="KW-0067">ATP-binding</keyword>
<evidence type="ECO:0000256" key="2">
    <source>
        <dbReference type="ARBA" id="ARBA00022840"/>
    </source>
</evidence>
<reference evidence="4 5" key="1">
    <citation type="submission" date="2018-03" db="EMBL/GenBank/DDBJ databases">
        <title>Genomic Encyclopedia of Type Strains, Phase III (KMG-III): the genomes of soil and plant-associated and newly described type strains.</title>
        <authorList>
            <person name="Whitman W."/>
        </authorList>
    </citation>
    <scope>NUCLEOTIDE SEQUENCE [LARGE SCALE GENOMIC DNA]</scope>
    <source>
        <strain evidence="4 5">CGMCC 4.7125</strain>
    </source>
</reference>
<feature type="domain" description="HTH luxR-type" evidence="3">
    <location>
        <begin position="859"/>
        <end position="922"/>
    </location>
</feature>
<dbReference type="GO" id="GO:0003677">
    <property type="term" value="F:DNA binding"/>
    <property type="evidence" value="ECO:0007669"/>
    <property type="project" value="InterPro"/>
</dbReference>
<evidence type="ECO:0000256" key="1">
    <source>
        <dbReference type="ARBA" id="ARBA00022741"/>
    </source>
</evidence>